<evidence type="ECO:0000313" key="8">
    <source>
        <dbReference type="Proteomes" id="UP000707356"/>
    </source>
</evidence>
<feature type="repeat" description="WD" evidence="3">
    <location>
        <begin position="846"/>
        <end position="887"/>
    </location>
</feature>
<dbReference type="Pfam" id="PF23414">
    <property type="entry name" value="Beta-prop_EML_2"/>
    <property type="match status" value="1"/>
</dbReference>
<feature type="repeat" description="WD" evidence="3">
    <location>
        <begin position="930"/>
        <end position="971"/>
    </location>
</feature>
<dbReference type="PANTHER" id="PTHR22847">
    <property type="entry name" value="WD40 REPEAT PROTEIN"/>
    <property type="match status" value="1"/>
</dbReference>
<feature type="repeat" description="WD" evidence="3">
    <location>
        <begin position="591"/>
        <end position="632"/>
    </location>
</feature>
<dbReference type="Pfam" id="PF25173">
    <property type="entry name" value="Beta-prop_WDR3_1st"/>
    <property type="match status" value="1"/>
</dbReference>
<dbReference type="CDD" id="cd00200">
    <property type="entry name" value="WD40"/>
    <property type="match status" value="2"/>
</dbReference>
<dbReference type="Pfam" id="PF12894">
    <property type="entry name" value="ANAPC4_WD40"/>
    <property type="match status" value="1"/>
</dbReference>
<dbReference type="InterPro" id="IPR019775">
    <property type="entry name" value="WD40_repeat_CS"/>
</dbReference>
<dbReference type="InterPro" id="IPR036322">
    <property type="entry name" value="WD40_repeat_dom_sf"/>
</dbReference>
<dbReference type="PANTHER" id="PTHR22847:SF637">
    <property type="entry name" value="WD REPEAT DOMAIN 5B"/>
    <property type="match status" value="1"/>
</dbReference>
<dbReference type="PRINTS" id="PR00364">
    <property type="entry name" value="DISEASERSIST"/>
</dbReference>
<accession>A0A951P7S0</accession>
<feature type="repeat" description="WD" evidence="3">
    <location>
        <begin position="717"/>
        <end position="758"/>
    </location>
</feature>
<evidence type="ECO:0000256" key="2">
    <source>
        <dbReference type="ARBA" id="ARBA00022737"/>
    </source>
</evidence>
<dbReference type="SUPFAM" id="SSF52540">
    <property type="entry name" value="P-loop containing nucleoside triphosphate hydrolases"/>
    <property type="match status" value="1"/>
</dbReference>
<feature type="repeat" description="WD" evidence="3">
    <location>
        <begin position="888"/>
        <end position="929"/>
    </location>
</feature>
<feature type="domain" description="EML-like second beta-propeller" evidence="6">
    <location>
        <begin position="895"/>
        <end position="1056"/>
    </location>
</feature>
<keyword evidence="1 3" id="KW-0853">WD repeat</keyword>
<feature type="repeat" description="WD" evidence="3">
    <location>
        <begin position="1056"/>
        <end position="1097"/>
    </location>
</feature>
<dbReference type="Pfam" id="PF00400">
    <property type="entry name" value="WD40"/>
    <property type="match status" value="3"/>
</dbReference>
<dbReference type="InterPro" id="IPR024977">
    <property type="entry name" value="Apc4-like_WD40_dom"/>
</dbReference>
<protein>
    <submittedName>
        <fullName evidence="7">Uncharacterized protein</fullName>
    </submittedName>
</protein>
<dbReference type="PROSITE" id="PS00678">
    <property type="entry name" value="WD_REPEATS_1"/>
    <property type="match status" value="11"/>
</dbReference>
<dbReference type="PROSITE" id="PS50082">
    <property type="entry name" value="WD_REPEATS_2"/>
    <property type="match status" value="14"/>
</dbReference>
<dbReference type="InterPro" id="IPR055442">
    <property type="entry name" value="Beta-prop_EML-like_2nd"/>
</dbReference>
<feature type="repeat" description="WD" evidence="3">
    <location>
        <begin position="972"/>
        <end position="1013"/>
    </location>
</feature>
<dbReference type="InterPro" id="IPR027417">
    <property type="entry name" value="P-loop_NTPase"/>
</dbReference>
<evidence type="ECO:0000256" key="3">
    <source>
        <dbReference type="PROSITE-ProRule" id="PRU00221"/>
    </source>
</evidence>
<evidence type="ECO:0000313" key="7">
    <source>
        <dbReference type="EMBL" id="MBW4464646.1"/>
    </source>
</evidence>
<feature type="repeat" description="WD" evidence="3">
    <location>
        <begin position="549"/>
        <end position="590"/>
    </location>
</feature>
<dbReference type="Gene3D" id="2.130.10.10">
    <property type="entry name" value="YVTN repeat-like/Quinoprotein amine dehydrogenase"/>
    <property type="match status" value="5"/>
</dbReference>
<feature type="domain" description="NB-ARC" evidence="4">
    <location>
        <begin position="115"/>
        <end position="211"/>
    </location>
</feature>
<dbReference type="PRINTS" id="PR00320">
    <property type="entry name" value="GPROTEINBRPT"/>
</dbReference>
<dbReference type="Pfam" id="PF00931">
    <property type="entry name" value="NB-ARC"/>
    <property type="match status" value="1"/>
</dbReference>
<feature type="repeat" description="WD" evidence="3">
    <location>
        <begin position="675"/>
        <end position="716"/>
    </location>
</feature>
<dbReference type="SUPFAM" id="SSF50978">
    <property type="entry name" value="WD40 repeat-like"/>
    <property type="match status" value="3"/>
</dbReference>
<dbReference type="InterPro" id="IPR015943">
    <property type="entry name" value="WD40/YVTN_repeat-like_dom_sf"/>
</dbReference>
<evidence type="ECO:0000259" key="5">
    <source>
        <dbReference type="Pfam" id="PF12894"/>
    </source>
</evidence>
<feature type="repeat" description="WD" evidence="3">
    <location>
        <begin position="804"/>
        <end position="845"/>
    </location>
</feature>
<organism evidence="7 8">
    <name type="scientific">Pegethrix bostrychoides GSE-TBD4-15B</name>
    <dbReference type="NCBI Taxonomy" id="2839662"/>
    <lineage>
        <taxon>Bacteria</taxon>
        <taxon>Bacillati</taxon>
        <taxon>Cyanobacteriota</taxon>
        <taxon>Cyanophyceae</taxon>
        <taxon>Oculatellales</taxon>
        <taxon>Oculatellaceae</taxon>
        <taxon>Pegethrix</taxon>
    </lineage>
</organism>
<dbReference type="GO" id="GO:0043531">
    <property type="term" value="F:ADP binding"/>
    <property type="evidence" value="ECO:0007669"/>
    <property type="project" value="InterPro"/>
</dbReference>
<keyword evidence="2" id="KW-0677">Repeat</keyword>
<dbReference type="PROSITE" id="PS50294">
    <property type="entry name" value="WD_REPEATS_REGION"/>
    <property type="match status" value="14"/>
</dbReference>
<evidence type="ECO:0000256" key="1">
    <source>
        <dbReference type="ARBA" id="ARBA00022574"/>
    </source>
</evidence>
<dbReference type="InterPro" id="IPR001680">
    <property type="entry name" value="WD40_rpt"/>
</dbReference>
<reference evidence="7" key="1">
    <citation type="submission" date="2021-05" db="EMBL/GenBank/DDBJ databases">
        <authorList>
            <person name="Pietrasiak N."/>
            <person name="Ward R."/>
            <person name="Stajich J.E."/>
            <person name="Kurbessoian T."/>
        </authorList>
    </citation>
    <scope>NUCLEOTIDE SEQUENCE</scope>
    <source>
        <strain evidence="7">GSE-TBD4-15B</strain>
    </source>
</reference>
<dbReference type="Gene3D" id="3.40.50.300">
    <property type="entry name" value="P-loop containing nucleotide triphosphate hydrolases"/>
    <property type="match status" value="1"/>
</dbReference>
<gene>
    <name evidence="7" type="ORF">KME07_04300</name>
</gene>
<dbReference type="SMART" id="SM00320">
    <property type="entry name" value="WD40"/>
    <property type="match status" value="14"/>
</dbReference>
<dbReference type="Proteomes" id="UP000707356">
    <property type="component" value="Unassembled WGS sequence"/>
</dbReference>
<feature type="domain" description="Anaphase-promoting complex subunit 4-like WD40" evidence="5">
    <location>
        <begin position="551"/>
        <end position="594"/>
    </location>
</feature>
<dbReference type="FunFam" id="2.130.10.10:FF:000228">
    <property type="entry name" value="COMPASS-like H3K4 histone methylase component WDR5A"/>
    <property type="match status" value="1"/>
</dbReference>
<dbReference type="InterPro" id="IPR020472">
    <property type="entry name" value="WD40_PAC1"/>
</dbReference>
<evidence type="ECO:0000259" key="4">
    <source>
        <dbReference type="Pfam" id="PF00931"/>
    </source>
</evidence>
<feature type="repeat" description="WD" evidence="3">
    <location>
        <begin position="759"/>
        <end position="800"/>
    </location>
</feature>
<proteinExistence type="predicted"/>
<feature type="repeat" description="WD" evidence="3">
    <location>
        <begin position="633"/>
        <end position="674"/>
    </location>
</feature>
<name>A0A951P7S0_9CYAN</name>
<sequence>MITPEILKELASRQGVSETEFEVLHQAMAGKAMSTIAAELKIDAAAARKRLGEVYRKFGIAGKGPGKLAKLQQVLMAQAQQPAIDAGHLPSGRPDDGLIEVDAFYGRAQELTQLERLIVAERCRLIEIIGLGGIGKTTLSVQLAKQVYSDFDQVIWRPLGHAPPLKELLKELLYNLEDRSDRLSSLQATEPELLADLLNQMQHRRHLLVLDGAESILQSGELAGRYREGYEGYSELLTLVAQSDHQSCLVLTSVEKTQEFTALEGQRVQAFHLQGLQGSEASSFLQARGAFAETASDWPKLVQLYSGNPLTLKIAVVTILELFGGSISDFLEQGTAVFGDIRNLLEAQVNRLSPLERDILYWLAVYCEPVALSDLRADLVPSVSQPRLMEALESLGRRSLVERDRALFSLQPVVMEYLAERLIEKMTEEIRTGHLRRFNSHALIKAQAKDYIREQQIHSMLQPLLERLLALYEQEERLQQILMERMALWQQSPLKPGYAAGNVLNLLWQIGLPVSDCDFSRLTIRQAYLKDLRLHRVNFSGADLSESVFAEKLGSILAIAFQPDGKLLAMGDTEGHIRLWNVETGEQTATWQGHEDWVRSVAFSPDGRYLASGSEDRTIRLWDIKTGQCLKVLRSHTSWLRSVAFSPDSQQLASGGEDKIVRLWDVETGGLLYELATHSRLVRSVAFSPDGKTLASGSDDRTIQLWDLASGVAVQTFQQHSQGVRSVAFSPDGKTLASGSSDRMIRLWDLTSGECVRQLEGHRGWVWSVTFSPDGKRLASGSEDQTVRIWDLADDQLHDQSQVLPGHTSWVRSVAFSPNGKLLASGSDDQTVKLWDVDSAQRICTLQGYARGIRSVAFSPDGQTLASGSEDQRVRIWDLATEQCLRSLEQHTERVWSVAFSPDGQTLASGSEDQTIRLWQVNTGSCLKTLAGHTDGVHSVAFTPDGLKLASGSSDNSIRLWNVTTGQPLAELSGHQDWVWSVAFSPDGRILASGSSDLTVKLWDVERLDCLSTLTGHHHWIRSVAFSPDGQILASSSVGRTVRLWRVKTGEPLSQLDGFKNGIRSVAFSPDSRILASGSDDRVVRLWDIESGRCLQELKGHVDRIKSVAFSVDGATLASGSNDETIKIWDVTTGRELKSLRIPQLYEGMNITDVNLTPAQKTTLMALGAVDHSLSCR</sequence>
<evidence type="ECO:0000259" key="6">
    <source>
        <dbReference type="Pfam" id="PF23414"/>
    </source>
</evidence>
<dbReference type="EMBL" id="JAHHHV010000017">
    <property type="protein sequence ID" value="MBW4464646.1"/>
    <property type="molecule type" value="Genomic_DNA"/>
</dbReference>
<feature type="repeat" description="WD" evidence="3">
    <location>
        <begin position="1098"/>
        <end position="1139"/>
    </location>
</feature>
<reference evidence="7" key="2">
    <citation type="journal article" date="2022" name="Microbiol. Resour. Announc.">
        <title>Metagenome Sequencing to Explore Phylogenomics of Terrestrial Cyanobacteria.</title>
        <authorList>
            <person name="Ward R.D."/>
            <person name="Stajich J.E."/>
            <person name="Johansen J.R."/>
            <person name="Huntemann M."/>
            <person name="Clum A."/>
            <person name="Foster B."/>
            <person name="Foster B."/>
            <person name="Roux S."/>
            <person name="Palaniappan K."/>
            <person name="Varghese N."/>
            <person name="Mukherjee S."/>
            <person name="Reddy T.B.K."/>
            <person name="Daum C."/>
            <person name="Copeland A."/>
            <person name="Chen I.A."/>
            <person name="Ivanova N.N."/>
            <person name="Kyrpides N.C."/>
            <person name="Shapiro N."/>
            <person name="Eloe-Fadrosh E.A."/>
            <person name="Pietrasiak N."/>
        </authorList>
    </citation>
    <scope>NUCLEOTIDE SEQUENCE</scope>
    <source>
        <strain evidence="7">GSE-TBD4-15B</strain>
    </source>
</reference>
<dbReference type="InterPro" id="IPR002182">
    <property type="entry name" value="NB-ARC"/>
</dbReference>
<comment type="caution">
    <text evidence="7">The sequence shown here is derived from an EMBL/GenBank/DDBJ whole genome shotgun (WGS) entry which is preliminary data.</text>
</comment>
<feature type="repeat" description="WD" evidence="3">
    <location>
        <begin position="1014"/>
        <end position="1055"/>
    </location>
</feature>
<dbReference type="AlphaFoldDB" id="A0A951P7S0"/>